<dbReference type="EC" id="3.6.4.13" evidence="2"/>
<dbReference type="GO" id="GO:0005524">
    <property type="term" value="F:ATP binding"/>
    <property type="evidence" value="ECO:0007669"/>
    <property type="project" value="UniProtKB-KW"/>
</dbReference>
<dbReference type="InterPro" id="IPR001650">
    <property type="entry name" value="Helicase_C-like"/>
</dbReference>
<dbReference type="InterPro" id="IPR014014">
    <property type="entry name" value="RNA_helicase_DEAD_Q_motif"/>
</dbReference>
<dbReference type="GO" id="GO:0005829">
    <property type="term" value="C:cytosol"/>
    <property type="evidence" value="ECO:0007669"/>
    <property type="project" value="TreeGrafter"/>
</dbReference>
<keyword evidence="3" id="KW-0690">Ribosome biogenesis</keyword>
<dbReference type="PROSITE" id="PS51195">
    <property type="entry name" value="Q_MOTIF"/>
    <property type="match status" value="1"/>
</dbReference>
<dbReference type="InterPro" id="IPR050079">
    <property type="entry name" value="DEAD_box_RNA_helicase"/>
</dbReference>
<gene>
    <name evidence="21" type="primary">DRS1</name>
    <name evidence="21" type="ORF">HK103_006529</name>
</gene>
<protein>
    <recommendedName>
        <fullName evidence="12">ATP-dependent RNA helicase DRS1</fullName>
        <ecNumber evidence="2">3.6.4.13</ecNumber>
    </recommendedName>
    <alternativeName>
        <fullName evidence="13">ATP-dependent RNA helicase drs1</fullName>
    </alternativeName>
</protein>
<evidence type="ECO:0000256" key="6">
    <source>
        <dbReference type="ARBA" id="ARBA00022806"/>
    </source>
</evidence>
<evidence type="ECO:0000256" key="12">
    <source>
        <dbReference type="ARBA" id="ARBA00044078"/>
    </source>
</evidence>
<dbReference type="Gene3D" id="3.40.50.300">
    <property type="entry name" value="P-loop containing nucleotide triphosphate hydrolases"/>
    <property type="match status" value="2"/>
</dbReference>
<keyword evidence="6 16" id="KW-0347">Helicase</keyword>
<keyword evidence="9" id="KW-0539">Nucleus</keyword>
<comment type="caution">
    <text evidence="21">The sequence shown here is derived from an EMBL/GenBank/DDBJ whole genome shotgun (WGS) entry which is preliminary data.</text>
</comment>
<dbReference type="PROSITE" id="PS51194">
    <property type="entry name" value="HELICASE_CTER"/>
    <property type="match status" value="1"/>
</dbReference>
<evidence type="ECO:0000256" key="3">
    <source>
        <dbReference type="ARBA" id="ARBA00022517"/>
    </source>
</evidence>
<accession>A0AAD5ULA6</accession>
<dbReference type="AlphaFoldDB" id="A0AAD5ULA6"/>
<comment type="function">
    <text evidence="10">ATP-binding RNA helicase involved in ribosome assembly.</text>
</comment>
<evidence type="ECO:0000256" key="8">
    <source>
        <dbReference type="ARBA" id="ARBA00022884"/>
    </source>
</evidence>
<evidence type="ECO:0000256" key="13">
    <source>
        <dbReference type="ARBA" id="ARBA00044094"/>
    </source>
</evidence>
<evidence type="ECO:0000256" key="1">
    <source>
        <dbReference type="ARBA" id="ARBA00004604"/>
    </source>
</evidence>
<dbReference type="GO" id="GO:0005730">
    <property type="term" value="C:nucleolus"/>
    <property type="evidence" value="ECO:0007669"/>
    <property type="project" value="UniProtKB-SubCell"/>
</dbReference>
<sequence>MPVDPLKLKTIEDDDDVSVADSEESIEDKKQEINTDFTFSVDGGADWDTKKYQWDFTNIKQSAKQGQKATLDEVINSKKVDLSGLDEDEEEEEDEEEVREGLSILEKDDPEDIVKEKRKAEFFDDTVIETTAEQSESFTSFSLSRPILKAIAAMGFVKPTDIQAKSIPLALQGRDICGSAVTGSGKTAAFMIPILERLLFRPRTVPAIRVLVLVPTRELGAQCHSVATNLSKFSTIQICLCVGGLSQKLQEAELRKKPDIVIATPGRLIDHIHNSPSFSLDEIEILVIDEADRILEDGFKAELNEIIKNTPVKRQTMLFSATMTDNVDELIKLSLKNPVRLFVDNNQSMTSKLVQEFIRVRQHKEESRPAILAALCSRTYQSETLIFFRSKAAAHHMKIVFGLLGLSAAELHGNLTQFQRLEALENFRDKKVNFLLATDLASRGLDISGIKTVINYDMPANYSVYVHRCGRTARGDAGGRAVSLVGEQDRLILKLALKNSRDAVKHRVVPSKVIAKFETVLEGLKDTIKEIYVEEKQEKLISNAEMQVQKAQNMILHEKEIKSRPAKVWFQTAEETKAAKAKPVDPNAPARSKTDGMSRKKKRLYFARQEEKKEQAQQQIAAKSAKSASKQKKLTQFSTKDSGKQQSKKRNLFDAEISRKKRK</sequence>
<feature type="domain" description="Helicase C-terminal" evidence="19">
    <location>
        <begin position="352"/>
        <end position="539"/>
    </location>
</feature>
<evidence type="ECO:0000313" key="22">
    <source>
        <dbReference type="Proteomes" id="UP001210925"/>
    </source>
</evidence>
<proteinExistence type="inferred from homology"/>
<keyword evidence="4 16" id="KW-0547">Nucleotide-binding</keyword>
<dbReference type="GO" id="GO:0006364">
    <property type="term" value="P:rRNA processing"/>
    <property type="evidence" value="ECO:0007669"/>
    <property type="project" value="UniProtKB-ARBA"/>
</dbReference>
<dbReference type="PROSITE" id="PS51192">
    <property type="entry name" value="HELICASE_ATP_BIND_1"/>
    <property type="match status" value="1"/>
</dbReference>
<evidence type="ECO:0000256" key="4">
    <source>
        <dbReference type="ARBA" id="ARBA00022741"/>
    </source>
</evidence>
<feature type="compositionally biased region" description="Basic and acidic residues" evidence="17">
    <location>
        <begin position="651"/>
        <end position="663"/>
    </location>
</feature>
<feature type="region of interest" description="Disordered" evidence="17">
    <location>
        <begin position="575"/>
        <end position="663"/>
    </location>
</feature>
<evidence type="ECO:0000256" key="14">
    <source>
        <dbReference type="ARBA" id="ARBA00047984"/>
    </source>
</evidence>
<keyword evidence="22" id="KW-1185">Reference proteome</keyword>
<feature type="compositionally biased region" description="Acidic residues" evidence="17">
    <location>
        <begin position="12"/>
        <end position="26"/>
    </location>
</feature>
<keyword evidence="5 16" id="KW-0378">Hydrolase</keyword>
<keyword evidence="7 16" id="KW-0067">ATP-binding</keyword>
<feature type="domain" description="DEAD-box RNA helicase Q" evidence="20">
    <location>
        <begin position="136"/>
        <end position="164"/>
    </location>
</feature>
<dbReference type="SUPFAM" id="SSF52540">
    <property type="entry name" value="P-loop containing nucleoside triphosphate hydrolases"/>
    <property type="match status" value="2"/>
</dbReference>
<comment type="similarity">
    <text evidence="11">Belongs to the DEAD box helicase family. DDX27/DRS1 subfamily.</text>
</comment>
<feature type="compositionally biased region" description="Acidic residues" evidence="17">
    <location>
        <begin position="84"/>
        <end position="98"/>
    </location>
</feature>
<dbReference type="InterPro" id="IPR014001">
    <property type="entry name" value="Helicase_ATP-bd"/>
</dbReference>
<evidence type="ECO:0000256" key="10">
    <source>
        <dbReference type="ARBA" id="ARBA00043881"/>
    </source>
</evidence>
<reference evidence="21" key="1">
    <citation type="submission" date="2020-05" db="EMBL/GenBank/DDBJ databases">
        <title>Phylogenomic resolution of chytrid fungi.</title>
        <authorList>
            <person name="Stajich J.E."/>
            <person name="Amses K."/>
            <person name="Simmons R."/>
            <person name="Seto K."/>
            <person name="Myers J."/>
            <person name="Bonds A."/>
            <person name="Quandt C.A."/>
            <person name="Barry K."/>
            <person name="Liu P."/>
            <person name="Grigoriev I."/>
            <person name="Longcore J.E."/>
            <person name="James T.Y."/>
        </authorList>
    </citation>
    <scope>NUCLEOTIDE SEQUENCE</scope>
    <source>
        <strain evidence="21">PLAUS21</strain>
    </source>
</reference>
<feature type="region of interest" description="Disordered" evidence="17">
    <location>
        <begin position="1"/>
        <end position="27"/>
    </location>
</feature>
<evidence type="ECO:0000259" key="20">
    <source>
        <dbReference type="PROSITE" id="PS51195"/>
    </source>
</evidence>
<dbReference type="PANTHER" id="PTHR47959">
    <property type="entry name" value="ATP-DEPENDENT RNA HELICASE RHLE-RELATED"/>
    <property type="match status" value="1"/>
</dbReference>
<dbReference type="SMART" id="SM00490">
    <property type="entry name" value="HELICc"/>
    <property type="match status" value="1"/>
</dbReference>
<dbReference type="EMBL" id="JADGKB010000007">
    <property type="protein sequence ID" value="KAJ3261220.1"/>
    <property type="molecule type" value="Genomic_DNA"/>
</dbReference>
<dbReference type="CDD" id="cd18787">
    <property type="entry name" value="SF2_C_DEAD"/>
    <property type="match status" value="1"/>
</dbReference>
<dbReference type="Pfam" id="PF00271">
    <property type="entry name" value="Helicase_C"/>
    <property type="match status" value="1"/>
</dbReference>
<dbReference type="Proteomes" id="UP001210925">
    <property type="component" value="Unassembled WGS sequence"/>
</dbReference>
<feature type="region of interest" description="Disordered" evidence="17">
    <location>
        <begin position="81"/>
        <end position="103"/>
    </location>
</feature>
<evidence type="ECO:0000256" key="11">
    <source>
        <dbReference type="ARBA" id="ARBA00043999"/>
    </source>
</evidence>
<dbReference type="GO" id="GO:0003724">
    <property type="term" value="F:RNA helicase activity"/>
    <property type="evidence" value="ECO:0007669"/>
    <property type="project" value="UniProtKB-EC"/>
</dbReference>
<dbReference type="SMART" id="SM00487">
    <property type="entry name" value="DEXDc"/>
    <property type="match status" value="1"/>
</dbReference>
<feature type="compositionally biased region" description="Low complexity" evidence="17">
    <location>
        <begin position="616"/>
        <end position="628"/>
    </location>
</feature>
<comment type="subcellular location">
    <subcellularLocation>
        <location evidence="1">Nucleus</location>
        <location evidence="1">Nucleolus</location>
    </subcellularLocation>
</comment>
<organism evidence="21 22">
    <name type="scientific">Boothiomyces macroporosus</name>
    <dbReference type="NCBI Taxonomy" id="261099"/>
    <lineage>
        <taxon>Eukaryota</taxon>
        <taxon>Fungi</taxon>
        <taxon>Fungi incertae sedis</taxon>
        <taxon>Chytridiomycota</taxon>
        <taxon>Chytridiomycota incertae sedis</taxon>
        <taxon>Chytridiomycetes</taxon>
        <taxon>Rhizophydiales</taxon>
        <taxon>Terramycetaceae</taxon>
        <taxon>Boothiomyces</taxon>
    </lineage>
</organism>
<dbReference type="GO" id="GO:0003723">
    <property type="term" value="F:RNA binding"/>
    <property type="evidence" value="ECO:0007669"/>
    <property type="project" value="UniProtKB-KW"/>
</dbReference>
<dbReference type="Pfam" id="PF00270">
    <property type="entry name" value="DEAD"/>
    <property type="match status" value="1"/>
</dbReference>
<dbReference type="InterPro" id="IPR011545">
    <property type="entry name" value="DEAD/DEAH_box_helicase_dom"/>
</dbReference>
<dbReference type="InterPro" id="IPR000629">
    <property type="entry name" value="RNA-helicase_DEAD-box_CS"/>
</dbReference>
<evidence type="ECO:0000256" key="2">
    <source>
        <dbReference type="ARBA" id="ARBA00012552"/>
    </source>
</evidence>
<evidence type="ECO:0000256" key="17">
    <source>
        <dbReference type="SAM" id="MobiDB-lite"/>
    </source>
</evidence>
<dbReference type="PANTHER" id="PTHR47959:SF1">
    <property type="entry name" value="ATP-DEPENDENT RNA HELICASE DBPA"/>
    <property type="match status" value="1"/>
</dbReference>
<evidence type="ECO:0000256" key="16">
    <source>
        <dbReference type="RuleBase" id="RU000492"/>
    </source>
</evidence>
<evidence type="ECO:0000256" key="7">
    <source>
        <dbReference type="ARBA" id="ARBA00022840"/>
    </source>
</evidence>
<evidence type="ECO:0000256" key="15">
    <source>
        <dbReference type="PROSITE-ProRule" id="PRU00552"/>
    </source>
</evidence>
<dbReference type="FunFam" id="3.40.50.300:FF:000842">
    <property type="entry name" value="ATP-dependent RNA helicase DRS1"/>
    <property type="match status" value="1"/>
</dbReference>
<evidence type="ECO:0000313" key="21">
    <source>
        <dbReference type="EMBL" id="KAJ3261220.1"/>
    </source>
</evidence>
<dbReference type="GO" id="GO:0016787">
    <property type="term" value="F:hydrolase activity"/>
    <property type="evidence" value="ECO:0007669"/>
    <property type="project" value="UniProtKB-KW"/>
</dbReference>
<dbReference type="PROSITE" id="PS00039">
    <property type="entry name" value="DEAD_ATP_HELICASE"/>
    <property type="match status" value="1"/>
</dbReference>
<comment type="catalytic activity">
    <reaction evidence="14">
        <text>ATP + H2O = ADP + phosphate + H(+)</text>
        <dbReference type="Rhea" id="RHEA:13065"/>
        <dbReference type="ChEBI" id="CHEBI:15377"/>
        <dbReference type="ChEBI" id="CHEBI:15378"/>
        <dbReference type="ChEBI" id="CHEBI:30616"/>
        <dbReference type="ChEBI" id="CHEBI:43474"/>
        <dbReference type="ChEBI" id="CHEBI:456216"/>
        <dbReference type="EC" id="3.6.4.13"/>
    </reaction>
</comment>
<evidence type="ECO:0000256" key="9">
    <source>
        <dbReference type="ARBA" id="ARBA00023242"/>
    </source>
</evidence>
<feature type="short sequence motif" description="Q motif" evidence="15">
    <location>
        <begin position="136"/>
        <end position="164"/>
    </location>
</feature>
<name>A0AAD5ULA6_9FUNG</name>
<dbReference type="CDD" id="cd17947">
    <property type="entry name" value="DEADc_DDX27"/>
    <property type="match status" value="1"/>
</dbReference>
<evidence type="ECO:0000259" key="19">
    <source>
        <dbReference type="PROSITE" id="PS51194"/>
    </source>
</evidence>
<feature type="domain" description="Helicase ATP-binding" evidence="18">
    <location>
        <begin position="167"/>
        <end position="341"/>
    </location>
</feature>
<evidence type="ECO:0000256" key="5">
    <source>
        <dbReference type="ARBA" id="ARBA00022801"/>
    </source>
</evidence>
<dbReference type="InterPro" id="IPR027417">
    <property type="entry name" value="P-loop_NTPase"/>
</dbReference>
<keyword evidence="8" id="KW-0694">RNA-binding</keyword>
<feature type="compositionally biased region" description="Basic and acidic residues" evidence="17">
    <location>
        <begin position="1"/>
        <end position="11"/>
    </location>
</feature>
<evidence type="ECO:0000259" key="18">
    <source>
        <dbReference type="PROSITE" id="PS51192"/>
    </source>
</evidence>